<keyword evidence="3" id="KW-0539">Nucleus</keyword>
<evidence type="ECO:0000256" key="1">
    <source>
        <dbReference type="ARBA" id="ARBA00004123"/>
    </source>
</evidence>
<feature type="compositionally biased region" description="Low complexity" evidence="4">
    <location>
        <begin position="10"/>
        <end position="24"/>
    </location>
</feature>
<organism evidence="5 6">
    <name type="scientific">Glutinoglossum americanum</name>
    <dbReference type="NCBI Taxonomy" id="1670608"/>
    <lineage>
        <taxon>Eukaryota</taxon>
        <taxon>Fungi</taxon>
        <taxon>Dikarya</taxon>
        <taxon>Ascomycota</taxon>
        <taxon>Pezizomycotina</taxon>
        <taxon>Geoglossomycetes</taxon>
        <taxon>Geoglossales</taxon>
        <taxon>Geoglossaceae</taxon>
        <taxon>Glutinoglossum</taxon>
    </lineage>
</organism>
<evidence type="ECO:0000256" key="4">
    <source>
        <dbReference type="SAM" id="MobiDB-lite"/>
    </source>
</evidence>
<evidence type="ECO:0000256" key="3">
    <source>
        <dbReference type="ARBA" id="ARBA00023242"/>
    </source>
</evidence>
<dbReference type="Gene3D" id="1.20.890.10">
    <property type="entry name" value="cAMP-dependent protein kinase regulatory subunit, dimerization-anchoring domain"/>
    <property type="match status" value="1"/>
</dbReference>
<evidence type="ECO:0000256" key="2">
    <source>
        <dbReference type="ARBA" id="ARBA00010849"/>
    </source>
</evidence>
<feature type="compositionally biased region" description="Low complexity" evidence="4">
    <location>
        <begin position="61"/>
        <end position="113"/>
    </location>
</feature>
<comment type="subcellular location">
    <subcellularLocation>
        <location evidence="1">Nucleus</location>
    </subcellularLocation>
</comment>
<proteinExistence type="inferred from homology"/>
<dbReference type="Proteomes" id="UP000698800">
    <property type="component" value="Unassembled WGS sequence"/>
</dbReference>
<dbReference type="CDD" id="cd22965">
    <property type="entry name" value="DD_DPY30_SDC1"/>
    <property type="match status" value="1"/>
</dbReference>
<comment type="caution">
    <text evidence="5">The sequence shown here is derived from an EMBL/GenBank/DDBJ whole genome shotgun (WGS) entry which is preliminary data.</text>
</comment>
<dbReference type="InterPro" id="IPR049629">
    <property type="entry name" value="DPY30_SDC1_DD"/>
</dbReference>
<feature type="region of interest" description="Disordered" evidence="4">
    <location>
        <begin position="1"/>
        <end position="139"/>
    </location>
</feature>
<reference evidence="5" key="1">
    <citation type="submission" date="2021-03" db="EMBL/GenBank/DDBJ databases">
        <title>Comparative genomics and phylogenomic investigation of the class Geoglossomycetes provide insights into ecological specialization and systematics.</title>
        <authorList>
            <person name="Melie T."/>
            <person name="Pirro S."/>
            <person name="Miller A.N."/>
            <person name="Quandt A."/>
        </authorList>
    </citation>
    <scope>NUCLEOTIDE SEQUENCE</scope>
    <source>
        <strain evidence="5">GBOQ0MN5Z8</strain>
    </source>
</reference>
<comment type="similarity">
    <text evidence="2">Belongs to the dpy-30 family.</text>
</comment>
<sequence length="217" mass="23467">MTDASPTSMDAAAQQYQDAIQKYQPRSESNNQAPIHSPPSQSQASPSGPFDTVMRDSGYEQQQPQQPQQQHQPPLVIAQPSASAPPATPVAAQSTPQPQPQSQSARTSTPTRAMNGHDPVSRPSSTAPDTNPAILHTAVPHGAPARRYLNEKVTGVLLEGMKTLARDHNHASNAILEELSYIEVCMLLIQTSIGRPKDPLRVLGEYLLQRSKELEGT</sequence>
<evidence type="ECO:0000313" key="6">
    <source>
        <dbReference type="Proteomes" id="UP000698800"/>
    </source>
</evidence>
<protein>
    <submittedName>
        <fullName evidence="5">Uncharacterized protein</fullName>
    </submittedName>
</protein>
<name>A0A9P8L2U3_9PEZI</name>
<dbReference type="InterPro" id="IPR007858">
    <property type="entry name" value="Dpy-30_motif"/>
</dbReference>
<dbReference type="EMBL" id="JAGHQL010000018">
    <property type="protein sequence ID" value="KAH0544496.1"/>
    <property type="molecule type" value="Genomic_DNA"/>
</dbReference>
<evidence type="ECO:0000313" key="5">
    <source>
        <dbReference type="EMBL" id="KAH0544496.1"/>
    </source>
</evidence>
<dbReference type="Pfam" id="PF05186">
    <property type="entry name" value="Dpy-30"/>
    <property type="match status" value="1"/>
</dbReference>
<accession>A0A9P8L2U3</accession>
<dbReference type="OrthoDB" id="417678at2759"/>
<keyword evidence="6" id="KW-1185">Reference proteome</keyword>
<feature type="compositionally biased region" description="Low complexity" evidence="4">
    <location>
        <begin position="32"/>
        <end position="49"/>
    </location>
</feature>
<dbReference type="GO" id="GO:0005634">
    <property type="term" value="C:nucleus"/>
    <property type="evidence" value="ECO:0007669"/>
    <property type="project" value="UniProtKB-SubCell"/>
</dbReference>
<gene>
    <name evidence="5" type="ORF">FGG08_001394</name>
</gene>
<dbReference type="AlphaFoldDB" id="A0A9P8L2U3"/>